<sequence length="419" mass="47232">MKEVRMFICIILICSEGVIVSASACPVSESFFLSATDSVEQTSVVIAEPFNADTVIGSSLPLSLDTAEVKKKTSFFRRFLNYFNDANKPKPRKKFDFSIIGGPHYSSDTKLGLGLVAAGLYQGKDTLMQPSMVSLYGDVSTTGFYLLGVKGTHFFPEDKYRLLYNLYFFSFPGYFWGTGYEAGSNDDNKGSYKRIQNQVKIDFLFRLANNLYAGPLASFDYVAGSNFEKPETLNGAAKSTLSVGVGGSISYDTRDFQTNSYKGVYLKLEQSLSPCFLGNKDVFYTTDVLADIYQKVWKGGILAIDIHAKFTFGDTPWTMMPKLGGSLRMRGYYEGQYRDRNVGEIQVELRQHVWKRNGVVFWVGAGNVFHDFRSFKWSHTLPNYGLGYRWEFKKRVNVRLDYGFGKGQSGFLFNINEAF</sequence>
<dbReference type="AlphaFoldDB" id="A0A316R0H3"/>
<feature type="signal peptide" evidence="3">
    <location>
        <begin position="1"/>
        <end position="24"/>
    </location>
</feature>
<gene>
    <name evidence="5" type="ORF">DDY73_11390</name>
</gene>
<evidence type="ECO:0000313" key="6">
    <source>
        <dbReference type="Proteomes" id="UP000262954"/>
    </source>
</evidence>
<dbReference type="EMBL" id="DNWC01000146">
    <property type="protein sequence ID" value="HBJ09594.1"/>
    <property type="molecule type" value="Genomic_DNA"/>
</dbReference>
<accession>A0A316R0H3</accession>
<evidence type="ECO:0000256" key="1">
    <source>
        <dbReference type="ARBA" id="ARBA00004370"/>
    </source>
</evidence>
<comment type="subcellular location">
    <subcellularLocation>
        <location evidence="1">Membrane</location>
    </subcellularLocation>
</comment>
<organism evidence="5 6">
    <name type="scientific">Coprobacter fastidiosus</name>
    <dbReference type="NCBI Taxonomy" id="1099853"/>
    <lineage>
        <taxon>Bacteria</taxon>
        <taxon>Pseudomonadati</taxon>
        <taxon>Bacteroidota</taxon>
        <taxon>Bacteroidia</taxon>
        <taxon>Bacteroidales</taxon>
        <taxon>Barnesiellaceae</taxon>
        <taxon>Coprobacter</taxon>
    </lineage>
</organism>
<keyword evidence="2" id="KW-0472">Membrane</keyword>
<name>A0A316R0H3_9BACT</name>
<evidence type="ECO:0000256" key="2">
    <source>
        <dbReference type="ARBA" id="ARBA00023136"/>
    </source>
</evidence>
<proteinExistence type="predicted"/>
<keyword evidence="3" id="KW-0732">Signal</keyword>
<feature type="domain" description="Bacterial surface antigen (D15)" evidence="4">
    <location>
        <begin position="155"/>
        <end position="419"/>
    </location>
</feature>
<dbReference type="GO" id="GO:0019867">
    <property type="term" value="C:outer membrane"/>
    <property type="evidence" value="ECO:0007669"/>
    <property type="project" value="InterPro"/>
</dbReference>
<dbReference type="InterPro" id="IPR000184">
    <property type="entry name" value="Bac_surfAg_D15"/>
</dbReference>
<dbReference type="Gene3D" id="2.40.160.50">
    <property type="entry name" value="membrane protein fhac: a member of the omp85/tpsb transporter family"/>
    <property type="match status" value="1"/>
</dbReference>
<dbReference type="Proteomes" id="UP000262954">
    <property type="component" value="Unassembled WGS sequence"/>
</dbReference>
<evidence type="ECO:0000313" key="5">
    <source>
        <dbReference type="EMBL" id="HBJ09594.1"/>
    </source>
</evidence>
<feature type="chain" id="PRO_5030062724" description="Bacterial surface antigen (D15) domain-containing protein" evidence="3">
    <location>
        <begin position="25"/>
        <end position="419"/>
    </location>
</feature>
<evidence type="ECO:0000259" key="4">
    <source>
        <dbReference type="Pfam" id="PF01103"/>
    </source>
</evidence>
<dbReference type="Pfam" id="PF01103">
    <property type="entry name" value="Omp85"/>
    <property type="match status" value="1"/>
</dbReference>
<reference evidence="5 6" key="1">
    <citation type="journal article" date="2018" name="Nat. Biotechnol.">
        <title>A standardized bacterial taxonomy based on genome phylogeny substantially revises the tree of life.</title>
        <authorList>
            <person name="Parks D.H."/>
            <person name="Chuvochina M."/>
            <person name="Waite D.W."/>
            <person name="Rinke C."/>
            <person name="Skarshewski A."/>
            <person name="Chaumeil P.A."/>
            <person name="Hugenholtz P."/>
        </authorList>
    </citation>
    <scope>NUCLEOTIDE SEQUENCE [LARGE SCALE GENOMIC DNA]</scope>
    <source>
        <strain evidence="5">UBA11482</strain>
    </source>
</reference>
<dbReference type="RefSeq" id="WP_022389610.1">
    <property type="nucleotide sequence ID" value="NZ_DBFMWK010000075.1"/>
</dbReference>
<comment type="caution">
    <text evidence="5">The sequence shown here is derived from an EMBL/GenBank/DDBJ whole genome shotgun (WGS) entry which is preliminary data.</text>
</comment>
<protein>
    <recommendedName>
        <fullName evidence="4">Bacterial surface antigen (D15) domain-containing protein</fullName>
    </recommendedName>
</protein>
<evidence type="ECO:0000256" key="3">
    <source>
        <dbReference type="SAM" id="SignalP"/>
    </source>
</evidence>